<accession>A0A074YZ40</accession>
<dbReference type="EMBL" id="KL600834">
    <property type="protein sequence ID" value="KER18477.1"/>
    <property type="molecule type" value="Genomic_DNA"/>
</dbReference>
<organism evidence="2 3">
    <name type="scientific">Opisthorchis viverrini</name>
    <name type="common">Southeast Asian liver fluke</name>
    <dbReference type="NCBI Taxonomy" id="6198"/>
    <lineage>
        <taxon>Eukaryota</taxon>
        <taxon>Metazoa</taxon>
        <taxon>Spiralia</taxon>
        <taxon>Lophotrochozoa</taxon>
        <taxon>Platyhelminthes</taxon>
        <taxon>Trematoda</taxon>
        <taxon>Digenea</taxon>
        <taxon>Opisthorchiida</taxon>
        <taxon>Opisthorchiata</taxon>
        <taxon>Opisthorchiidae</taxon>
        <taxon>Opisthorchis</taxon>
    </lineage>
</organism>
<evidence type="ECO:0000256" key="1">
    <source>
        <dbReference type="SAM" id="MobiDB-lite"/>
    </source>
</evidence>
<dbReference type="AlphaFoldDB" id="A0A074YZ40"/>
<dbReference type="Proteomes" id="UP000054324">
    <property type="component" value="Unassembled WGS sequence"/>
</dbReference>
<reference evidence="2 3" key="1">
    <citation type="submission" date="2013-11" db="EMBL/GenBank/DDBJ databases">
        <title>Opisthorchis viverrini - life in the bile duct.</title>
        <authorList>
            <person name="Young N.D."/>
            <person name="Nagarajan N."/>
            <person name="Lin S.J."/>
            <person name="Korhonen P.K."/>
            <person name="Jex A.R."/>
            <person name="Hall R.S."/>
            <person name="Safavi-Hemami H."/>
            <person name="Kaewkong W."/>
            <person name="Bertrand D."/>
            <person name="Gao S."/>
            <person name="Seet Q."/>
            <person name="Wongkham S."/>
            <person name="Teh B.T."/>
            <person name="Wongkham C."/>
            <person name="Intapan P.M."/>
            <person name="Maleewong W."/>
            <person name="Yang X."/>
            <person name="Hu M."/>
            <person name="Wang Z."/>
            <person name="Hofmann A."/>
            <person name="Sternberg P.W."/>
            <person name="Tan P."/>
            <person name="Wang J."/>
            <person name="Gasser R.B."/>
        </authorList>
    </citation>
    <scope>NUCLEOTIDE SEQUENCE [LARGE SCALE GENOMIC DNA]</scope>
</reference>
<dbReference type="CTD" id="20326430"/>
<dbReference type="KEGG" id="ovi:T265_12262"/>
<name>A0A074YZ40_OPIVI</name>
<dbReference type="GeneID" id="20326430"/>
<proteinExistence type="predicted"/>
<sequence length="141" mass="15869">MDNRLKEPNNSLVNSDAELSDQRSPNPGLGGGRCFSNVIFTGYMKSTRGMTGLVGVFCTRTGFTEFYRYWLTVHRRLDRINTKWAVDTSIAMSDRTVHSSNDCSHCSLETRHTIIETSSNSTAFSKLTRLRSHPSCVELVK</sequence>
<protein>
    <submittedName>
        <fullName evidence="2">Uncharacterized protein</fullName>
    </submittedName>
</protein>
<keyword evidence="3" id="KW-1185">Reference proteome</keyword>
<dbReference type="RefSeq" id="XP_009177776.1">
    <property type="nucleotide sequence ID" value="XM_009179512.1"/>
</dbReference>
<feature type="region of interest" description="Disordered" evidence="1">
    <location>
        <begin position="1"/>
        <end position="28"/>
    </location>
</feature>
<evidence type="ECO:0000313" key="3">
    <source>
        <dbReference type="Proteomes" id="UP000054324"/>
    </source>
</evidence>
<evidence type="ECO:0000313" key="2">
    <source>
        <dbReference type="EMBL" id="KER18477.1"/>
    </source>
</evidence>
<gene>
    <name evidence="2" type="ORF">T265_12262</name>
</gene>